<feature type="domain" description="CzcB N-terminal" evidence="3">
    <location>
        <begin position="43"/>
        <end position="134"/>
    </location>
</feature>
<dbReference type="SUPFAM" id="SSF51230">
    <property type="entry name" value="Single hybrid motif"/>
    <property type="match status" value="1"/>
</dbReference>
<feature type="domain" description="CzcB-like barrel-sandwich hybrid" evidence="4">
    <location>
        <begin position="182"/>
        <end position="253"/>
    </location>
</feature>
<feature type="domain" description="CzcB-like C-terminal circularly permuted SH3-like" evidence="5">
    <location>
        <begin position="337"/>
        <end position="397"/>
    </location>
</feature>
<evidence type="ECO:0000313" key="7">
    <source>
        <dbReference type="Proteomes" id="UP001569428"/>
    </source>
</evidence>
<organism evidence="6 7">
    <name type="scientific">Microbulbifer epialgicus</name>
    <dbReference type="NCBI Taxonomy" id="393907"/>
    <lineage>
        <taxon>Bacteria</taxon>
        <taxon>Pseudomonadati</taxon>
        <taxon>Pseudomonadota</taxon>
        <taxon>Gammaproteobacteria</taxon>
        <taxon>Cellvibrionales</taxon>
        <taxon>Microbulbiferaceae</taxon>
        <taxon>Microbulbifer</taxon>
    </lineage>
</organism>
<evidence type="ECO:0000256" key="1">
    <source>
        <dbReference type="ARBA" id="ARBA00022448"/>
    </source>
</evidence>
<name>A0ABV4P3K4_9GAMM</name>
<dbReference type="Gene3D" id="2.40.420.20">
    <property type="match status" value="1"/>
</dbReference>
<keyword evidence="7" id="KW-1185">Reference proteome</keyword>
<dbReference type="Pfam" id="PF25975">
    <property type="entry name" value="CzcB_C"/>
    <property type="match status" value="1"/>
</dbReference>
<dbReference type="Pfam" id="PF25971">
    <property type="entry name" value="CzcB_N"/>
    <property type="match status" value="1"/>
</dbReference>
<evidence type="ECO:0000259" key="5">
    <source>
        <dbReference type="Pfam" id="PF25975"/>
    </source>
</evidence>
<dbReference type="EMBL" id="JBGMEK010000051">
    <property type="protein sequence ID" value="MFA0812706.1"/>
    <property type="molecule type" value="Genomic_DNA"/>
</dbReference>
<gene>
    <name evidence="6" type="ORF">ACCI49_17470</name>
</gene>
<dbReference type="InterPro" id="IPR051909">
    <property type="entry name" value="MFP_Cation_Efflux"/>
</dbReference>
<protein>
    <submittedName>
        <fullName evidence="6">Efflux RND transporter periplasmic adaptor subunit</fullName>
    </submittedName>
</protein>
<evidence type="ECO:0000313" key="6">
    <source>
        <dbReference type="EMBL" id="MFA0812706.1"/>
    </source>
</evidence>
<sequence>MRSAVFSSLIFSALLSLFLSGSGSVYAAGAVAEVEPEKGPNRGRMLREGDFAVELSIYETGVPPEFRVWVSNDGEPVNPQQVDLKVVLTRLGDGEDHIEFRPEGGYLRGDMVIYEPHSFVVTLTAKYQGQEYRWQYDNFEGRTRIESSIAESMKIDTETVGPARMSETSRAYGRLIVDPEQVREISARFDGYVETVQVGLGERVKKGQPLIAINSNQNLSTYTIKSPIAGVVVQRNVNPGEQTAGRALLTVADDTALLAELDVFPSTRPQIRQGAPVSVNIKSLGTPLLGVVKQIDTLMKPNQATAVRVSLQDVPAGLAPGSFVSGDIQVAEYEVPLAVKRSGLQAFRDFTVVYAKVGDQYEVRMLELGREAGDWVEVLGGIRPGIEYVTGNSYIIKADIEKSGASHDH</sequence>
<feature type="chain" id="PRO_5046790188" evidence="2">
    <location>
        <begin position="28"/>
        <end position="409"/>
    </location>
</feature>
<comment type="caution">
    <text evidence="6">The sequence shown here is derived from an EMBL/GenBank/DDBJ whole genome shotgun (WGS) entry which is preliminary data.</text>
</comment>
<dbReference type="PANTHER" id="PTHR30097">
    <property type="entry name" value="CATION EFFLUX SYSTEM PROTEIN CUSB"/>
    <property type="match status" value="1"/>
</dbReference>
<dbReference type="Proteomes" id="UP001569428">
    <property type="component" value="Unassembled WGS sequence"/>
</dbReference>
<evidence type="ECO:0000259" key="3">
    <source>
        <dbReference type="Pfam" id="PF25971"/>
    </source>
</evidence>
<dbReference type="Pfam" id="PF25973">
    <property type="entry name" value="BSH_CzcB"/>
    <property type="match status" value="1"/>
</dbReference>
<accession>A0ABV4P3K4</accession>
<dbReference type="PANTHER" id="PTHR30097:SF4">
    <property type="entry name" value="SLR6042 PROTEIN"/>
    <property type="match status" value="1"/>
</dbReference>
<dbReference type="InterPro" id="IPR058649">
    <property type="entry name" value="CzcB_C"/>
</dbReference>
<evidence type="ECO:0000256" key="2">
    <source>
        <dbReference type="SAM" id="SignalP"/>
    </source>
</evidence>
<feature type="signal peptide" evidence="2">
    <location>
        <begin position="1"/>
        <end position="27"/>
    </location>
</feature>
<proteinExistence type="predicted"/>
<dbReference type="InterPro" id="IPR058646">
    <property type="entry name" value="CzcB_N"/>
</dbReference>
<dbReference type="Gene3D" id="2.40.50.100">
    <property type="match status" value="1"/>
</dbReference>
<evidence type="ECO:0000259" key="4">
    <source>
        <dbReference type="Pfam" id="PF25973"/>
    </source>
</evidence>
<keyword evidence="1" id="KW-0813">Transport</keyword>
<dbReference type="InterPro" id="IPR058647">
    <property type="entry name" value="BSH_CzcB-like"/>
</dbReference>
<dbReference type="InterPro" id="IPR011053">
    <property type="entry name" value="Single_hybrid_motif"/>
</dbReference>
<keyword evidence="2" id="KW-0732">Signal</keyword>
<reference evidence="6 7" key="1">
    <citation type="submission" date="2024-08" db="EMBL/GenBank/DDBJ databases">
        <authorList>
            <person name="Ishaq N."/>
        </authorList>
    </citation>
    <scope>NUCLEOTIDE SEQUENCE [LARGE SCALE GENOMIC DNA]</scope>
    <source>
        <strain evidence="6 7">DSM 18651</strain>
    </source>
</reference>
<dbReference type="RefSeq" id="WP_371840412.1">
    <property type="nucleotide sequence ID" value="NZ_JBGMEK010000051.1"/>
</dbReference>